<keyword evidence="4 6" id="KW-1133">Transmembrane helix</keyword>
<evidence type="ECO:0000259" key="7">
    <source>
        <dbReference type="PROSITE" id="PS50850"/>
    </source>
</evidence>
<evidence type="ECO:0000256" key="4">
    <source>
        <dbReference type="ARBA" id="ARBA00022989"/>
    </source>
</evidence>
<keyword evidence="3 6" id="KW-0812">Transmembrane</keyword>
<feature type="transmembrane region" description="Helical" evidence="6">
    <location>
        <begin position="202"/>
        <end position="222"/>
    </location>
</feature>
<gene>
    <name evidence="8" type="ORF">HA51_02130</name>
</gene>
<dbReference type="CDD" id="cd17321">
    <property type="entry name" value="MFS_MMR_MDR_like"/>
    <property type="match status" value="1"/>
</dbReference>
<feature type="transmembrane region" description="Helical" evidence="6">
    <location>
        <begin position="406"/>
        <end position="428"/>
    </location>
</feature>
<feature type="transmembrane region" description="Helical" evidence="6">
    <location>
        <begin position="336"/>
        <end position="354"/>
    </location>
</feature>
<dbReference type="SUPFAM" id="SSF103473">
    <property type="entry name" value="MFS general substrate transporter"/>
    <property type="match status" value="1"/>
</dbReference>
<evidence type="ECO:0000256" key="3">
    <source>
        <dbReference type="ARBA" id="ARBA00022692"/>
    </source>
</evidence>
<dbReference type="PROSITE" id="PS50850">
    <property type="entry name" value="MFS"/>
    <property type="match status" value="1"/>
</dbReference>
<feature type="transmembrane region" description="Helical" evidence="6">
    <location>
        <begin position="169"/>
        <end position="190"/>
    </location>
</feature>
<evidence type="ECO:0000256" key="5">
    <source>
        <dbReference type="ARBA" id="ARBA00023136"/>
    </source>
</evidence>
<dbReference type="AlphaFoldDB" id="A0A1X1D5C7"/>
<comment type="caution">
    <text evidence="8">The sequence shown here is derived from an EMBL/GenBank/DDBJ whole genome shotgun (WGS) entry which is preliminary data.</text>
</comment>
<accession>A0A1X1D5C7</accession>
<feature type="domain" description="Major facilitator superfamily (MFS) profile" evidence="7">
    <location>
        <begin position="16"/>
        <end position="505"/>
    </location>
</feature>
<dbReference type="PANTHER" id="PTHR42718">
    <property type="entry name" value="MAJOR FACILITATOR SUPERFAMILY MULTIDRUG TRANSPORTER MFSC"/>
    <property type="match status" value="1"/>
</dbReference>
<dbReference type="Proteomes" id="UP000193558">
    <property type="component" value="Unassembled WGS sequence"/>
</dbReference>
<evidence type="ECO:0000313" key="9">
    <source>
        <dbReference type="Proteomes" id="UP000193558"/>
    </source>
</evidence>
<evidence type="ECO:0000313" key="8">
    <source>
        <dbReference type="EMBL" id="ORM71885.1"/>
    </source>
</evidence>
<dbReference type="InterPro" id="IPR011701">
    <property type="entry name" value="MFS"/>
</dbReference>
<dbReference type="RefSeq" id="WP_084931639.1">
    <property type="nucleotide sequence ID" value="NZ_MLFR01000001.1"/>
</dbReference>
<organism evidence="8 9">
    <name type="scientific">Pantoea rwandensis</name>
    <dbReference type="NCBI Taxonomy" id="1076550"/>
    <lineage>
        <taxon>Bacteria</taxon>
        <taxon>Pseudomonadati</taxon>
        <taxon>Pseudomonadota</taxon>
        <taxon>Gammaproteobacteria</taxon>
        <taxon>Enterobacterales</taxon>
        <taxon>Erwiniaceae</taxon>
        <taxon>Pantoea</taxon>
    </lineage>
</organism>
<feature type="transmembrane region" description="Helical" evidence="6">
    <location>
        <begin position="264"/>
        <end position="284"/>
    </location>
</feature>
<dbReference type="GO" id="GO:0022857">
    <property type="term" value="F:transmembrane transporter activity"/>
    <property type="evidence" value="ECO:0007669"/>
    <property type="project" value="InterPro"/>
</dbReference>
<feature type="transmembrane region" description="Helical" evidence="6">
    <location>
        <begin position="141"/>
        <end position="163"/>
    </location>
</feature>
<sequence>MSTATITLDHRRLNRVLLVASTGCALTVIDTNIVGVMLPTIAKGLHASFADMEWVIGAYVLSFSSLLLPAGSLADKFGRRRLFLGGILLFALASLACGMATSVLALNIARAVQGIGSALLLAPALAIIAHSFRDSDARNRAWAIWGGVMGLTMVLAPLAGGMISTLLGWRWTFFINIPICALLMLAVTRHIEESKHEHAGKLDLPGIVLFIASMFCLTWALILAPQHGWLSREVVGRLCLGALWFGLFIRVESGKSRPMLNLQLFRSFPFIGTVLAMFAYAATAQVMTSLLPLLLQNVEGMTPLMAGAGMLPFALAMLVFPVMARWLGKRLHAATLLALGLATVSFGNMVIATAVFHHQLLLSLAGMAILGSGGGLLNGETQKAIMATVPPQQAGMASGISTTARFSGILLGFATLGAILAASTQWHLQSAMLHAQLPLQPGFSTQVIAGDFSHAFAMYDAAHQASLQPLVITSYADGFASMLLCAAAFALFSAIVVLYSARNTRQPTTLPQR</sequence>
<name>A0A1X1D5C7_9GAMM</name>
<feature type="transmembrane region" description="Helical" evidence="6">
    <location>
        <begin position="54"/>
        <end position="70"/>
    </location>
</feature>
<dbReference type="InterPro" id="IPR020846">
    <property type="entry name" value="MFS_dom"/>
</dbReference>
<feature type="transmembrane region" description="Helical" evidence="6">
    <location>
        <begin position="360"/>
        <end position="377"/>
    </location>
</feature>
<evidence type="ECO:0000256" key="1">
    <source>
        <dbReference type="ARBA" id="ARBA00004141"/>
    </source>
</evidence>
<evidence type="ECO:0000256" key="6">
    <source>
        <dbReference type="SAM" id="Phobius"/>
    </source>
</evidence>
<keyword evidence="2" id="KW-0813">Transport</keyword>
<dbReference type="PANTHER" id="PTHR42718:SF9">
    <property type="entry name" value="MAJOR FACILITATOR SUPERFAMILY MULTIDRUG TRANSPORTER MFSC"/>
    <property type="match status" value="1"/>
</dbReference>
<dbReference type="EMBL" id="MLFR01000001">
    <property type="protein sequence ID" value="ORM71885.1"/>
    <property type="molecule type" value="Genomic_DNA"/>
</dbReference>
<proteinExistence type="predicted"/>
<dbReference type="OrthoDB" id="2412976at2"/>
<reference evidence="8 9" key="1">
    <citation type="journal article" date="2017" name="Antonie Van Leeuwenhoek">
        <title>Phylogenomic resolution of the bacterial genus Pantoea and its relationship with Erwinia and Tatumella.</title>
        <authorList>
            <person name="Palmer M."/>
            <person name="Steenkamp E.T."/>
            <person name="Coetzee M.P."/>
            <person name="Chan W.Y."/>
            <person name="van Zyl E."/>
            <person name="De Maayer P."/>
            <person name="Coutinho T.A."/>
            <person name="Blom J."/>
            <person name="Smits T.H."/>
            <person name="Duffy B."/>
            <person name="Venter S.N."/>
        </authorList>
    </citation>
    <scope>NUCLEOTIDE SEQUENCE [LARGE SCALE GENOMIC DNA]</scope>
    <source>
        <strain evidence="8 9">LMG 26275</strain>
    </source>
</reference>
<feature type="transmembrane region" description="Helical" evidence="6">
    <location>
        <begin position="479"/>
        <end position="501"/>
    </location>
</feature>
<keyword evidence="5 6" id="KW-0472">Membrane</keyword>
<feature type="transmembrane region" description="Helical" evidence="6">
    <location>
        <begin position="82"/>
        <end position="105"/>
    </location>
</feature>
<protein>
    <submittedName>
        <fullName evidence="8">MFS transporter</fullName>
    </submittedName>
</protein>
<feature type="transmembrane region" description="Helical" evidence="6">
    <location>
        <begin position="16"/>
        <end position="42"/>
    </location>
</feature>
<feature type="transmembrane region" description="Helical" evidence="6">
    <location>
        <begin position="111"/>
        <end position="129"/>
    </location>
</feature>
<dbReference type="Gene3D" id="1.20.1250.20">
    <property type="entry name" value="MFS general substrate transporter like domains"/>
    <property type="match status" value="1"/>
</dbReference>
<feature type="transmembrane region" description="Helical" evidence="6">
    <location>
        <begin position="234"/>
        <end position="252"/>
    </location>
</feature>
<feature type="transmembrane region" description="Helical" evidence="6">
    <location>
        <begin position="304"/>
        <end position="324"/>
    </location>
</feature>
<dbReference type="Gene3D" id="1.20.1720.10">
    <property type="entry name" value="Multidrug resistance protein D"/>
    <property type="match status" value="1"/>
</dbReference>
<dbReference type="InterPro" id="IPR036259">
    <property type="entry name" value="MFS_trans_sf"/>
</dbReference>
<dbReference type="GO" id="GO:0016020">
    <property type="term" value="C:membrane"/>
    <property type="evidence" value="ECO:0007669"/>
    <property type="project" value="UniProtKB-SubCell"/>
</dbReference>
<evidence type="ECO:0000256" key="2">
    <source>
        <dbReference type="ARBA" id="ARBA00022448"/>
    </source>
</evidence>
<comment type="subcellular location">
    <subcellularLocation>
        <location evidence="1">Membrane</location>
        <topology evidence="1">Multi-pass membrane protein</topology>
    </subcellularLocation>
</comment>
<dbReference type="Pfam" id="PF07690">
    <property type="entry name" value="MFS_1"/>
    <property type="match status" value="1"/>
</dbReference>